<protein>
    <submittedName>
        <fullName evidence="9">5,10-methylene tetrahydromethanopterin reductase</fullName>
    </submittedName>
</protein>
<evidence type="ECO:0000256" key="1">
    <source>
        <dbReference type="ARBA" id="ARBA00022630"/>
    </source>
</evidence>
<dbReference type="InterPro" id="IPR036661">
    <property type="entry name" value="Luciferase-like_sf"/>
</dbReference>
<dbReference type="AlphaFoldDB" id="A0A223KVY9"/>
<feature type="domain" description="Luciferase-like" evidence="8">
    <location>
        <begin position="30"/>
        <end position="393"/>
    </location>
</feature>
<keyword evidence="1 6" id="KW-0285">Flavoprotein</keyword>
<keyword evidence="2 6" id="KW-0288">FMN</keyword>
<keyword evidence="3" id="KW-0560">Oxidoreductase</keyword>
<feature type="binding site" evidence="6">
    <location>
        <position position="105"/>
    </location>
    <ligand>
        <name>FMN</name>
        <dbReference type="ChEBI" id="CHEBI:58210"/>
    </ligand>
</feature>
<evidence type="ECO:0000256" key="7">
    <source>
        <dbReference type="SAM" id="MobiDB-lite"/>
    </source>
</evidence>
<feature type="binding site" evidence="6">
    <location>
        <position position="231"/>
    </location>
    <ligand>
        <name>FMN</name>
        <dbReference type="ChEBI" id="CHEBI:58210"/>
    </ligand>
</feature>
<organism evidence="9 10">
    <name type="scientific">Sutcliffiella cohnii</name>
    <dbReference type="NCBI Taxonomy" id="33932"/>
    <lineage>
        <taxon>Bacteria</taxon>
        <taxon>Bacillati</taxon>
        <taxon>Bacillota</taxon>
        <taxon>Bacilli</taxon>
        <taxon>Bacillales</taxon>
        <taxon>Bacillaceae</taxon>
        <taxon>Sutcliffiella</taxon>
    </lineage>
</organism>
<sequence length="466" mass="52332">MTKKRIYLNAFDMNCVGHQSPGLWTHPEDQSHRYKDSEYWIELAKILEKGRFDAIFLADVLGTYDVYQGSRDAAIRQGTQTPVNDPSLVVPLMSAVTKHLGFGVTASVTHEHPYTFARRMSTLDHITKGRVGWNIVTSYLKSAAVNIGLEDQINHDERYDIAEEYLQVCYKLWEASWEDDAVLRDKVNRIFADPSKVHDINHEGKYYKVPGAHLCEPSPQRTPVLYQAGTSTKGRAFAGKHAELVFIGSPTKNAAKQSVKKLREEAIRSGRAPEEIKILACITPIVGRTEEEAFEKLREYKNHISDEGALALLGGWTGIDFSEYGPNENLKYVKNDAIQSTVENFTKIDSDINWTIDEIKKYTGIGGLGPVTVGSPKQVADDLEHWVEETGVDGFNIAYAITPGTFVDFVELVVPILQERGVVRKEYEGDTLRENLFGKGDQLPPHHPGKQVGGQRDTYHGRRDRS</sequence>
<feature type="binding site" evidence="6">
    <location>
        <position position="59"/>
    </location>
    <ligand>
        <name>FMN</name>
        <dbReference type="ChEBI" id="CHEBI:58210"/>
    </ligand>
</feature>
<keyword evidence="10" id="KW-1185">Reference proteome</keyword>
<dbReference type="CDD" id="cd01095">
    <property type="entry name" value="Nitrilotriacetate_monoxgenase"/>
    <property type="match status" value="1"/>
</dbReference>
<dbReference type="SUPFAM" id="SSF51679">
    <property type="entry name" value="Bacterial luciferase-like"/>
    <property type="match status" value="1"/>
</dbReference>
<evidence type="ECO:0000256" key="3">
    <source>
        <dbReference type="ARBA" id="ARBA00023002"/>
    </source>
</evidence>
<gene>
    <name evidence="9" type="ORF">BC6307_20810</name>
</gene>
<dbReference type="STRING" id="1314751.GCA_001591425_04545"/>
<dbReference type="InterPro" id="IPR011251">
    <property type="entry name" value="Luciferase-like_dom"/>
</dbReference>
<dbReference type="Proteomes" id="UP000215224">
    <property type="component" value="Chromosome"/>
</dbReference>
<dbReference type="GO" id="GO:0016705">
    <property type="term" value="F:oxidoreductase activity, acting on paired donors, with incorporation or reduction of molecular oxygen"/>
    <property type="evidence" value="ECO:0007669"/>
    <property type="project" value="InterPro"/>
</dbReference>
<evidence type="ECO:0000259" key="8">
    <source>
        <dbReference type="Pfam" id="PF00296"/>
    </source>
</evidence>
<dbReference type="Pfam" id="PF00296">
    <property type="entry name" value="Bac_luciferase"/>
    <property type="match status" value="1"/>
</dbReference>
<dbReference type="InterPro" id="IPR016215">
    <property type="entry name" value="NTA_MOA"/>
</dbReference>
<dbReference type="PANTHER" id="PTHR30011:SF16">
    <property type="entry name" value="C2H2 FINGER DOMAIN TRANSCRIPTION FACTOR (EUROFUNG)-RELATED"/>
    <property type="match status" value="1"/>
</dbReference>
<dbReference type="PANTHER" id="PTHR30011">
    <property type="entry name" value="ALKANESULFONATE MONOOXYGENASE-RELATED"/>
    <property type="match status" value="1"/>
</dbReference>
<feature type="region of interest" description="Disordered" evidence="7">
    <location>
        <begin position="437"/>
        <end position="466"/>
    </location>
</feature>
<dbReference type="GO" id="GO:0004497">
    <property type="term" value="F:monooxygenase activity"/>
    <property type="evidence" value="ECO:0007669"/>
    <property type="project" value="UniProtKB-KW"/>
</dbReference>
<evidence type="ECO:0000256" key="6">
    <source>
        <dbReference type="PIRSR" id="PIRSR000337-1"/>
    </source>
</evidence>
<evidence type="ECO:0000256" key="4">
    <source>
        <dbReference type="ARBA" id="ARBA00023033"/>
    </source>
</evidence>
<feature type="compositionally biased region" description="Basic and acidic residues" evidence="7">
    <location>
        <begin position="457"/>
        <end position="466"/>
    </location>
</feature>
<feature type="binding site" evidence="6">
    <location>
        <position position="159"/>
    </location>
    <ligand>
        <name>FMN</name>
        <dbReference type="ChEBI" id="CHEBI:58210"/>
    </ligand>
</feature>
<dbReference type="FunFam" id="3.20.20.30:FF:000008">
    <property type="entry name" value="Xenobiotic compound monooxygenase A subunit"/>
    <property type="match status" value="1"/>
</dbReference>
<dbReference type="PIRSF" id="PIRSF000337">
    <property type="entry name" value="NTA_MOA"/>
    <property type="match status" value="1"/>
</dbReference>
<evidence type="ECO:0000256" key="2">
    <source>
        <dbReference type="ARBA" id="ARBA00022643"/>
    </source>
</evidence>
<proteinExistence type="inferred from homology"/>
<accession>A0A223KVY9</accession>
<dbReference type="InterPro" id="IPR051260">
    <property type="entry name" value="Diverse_substr_monoxygenases"/>
</dbReference>
<name>A0A223KVY9_9BACI</name>
<evidence type="ECO:0000313" key="10">
    <source>
        <dbReference type="Proteomes" id="UP000215224"/>
    </source>
</evidence>
<evidence type="ECO:0000313" key="9">
    <source>
        <dbReference type="EMBL" id="AST93533.1"/>
    </source>
</evidence>
<dbReference type="NCBIfam" id="TIGR03860">
    <property type="entry name" value="FMN_nitrolo"/>
    <property type="match status" value="1"/>
</dbReference>
<keyword evidence="4" id="KW-0503">Monooxygenase</keyword>
<reference evidence="9 10" key="1">
    <citation type="submission" date="2016-12" db="EMBL/GenBank/DDBJ databases">
        <title>The whole genome sequencing and assembly of Bacillus cohnii DSM 6307T strain.</title>
        <authorList>
            <person name="Lee Y.-J."/>
            <person name="Yi H."/>
            <person name="Bahn Y.-S."/>
            <person name="Kim J.F."/>
            <person name="Lee D.-W."/>
        </authorList>
    </citation>
    <scope>NUCLEOTIDE SEQUENCE [LARGE SCALE GENOMIC DNA]</scope>
    <source>
        <strain evidence="9 10">DSM 6307</strain>
    </source>
</reference>
<dbReference type="Gene3D" id="3.20.20.30">
    <property type="entry name" value="Luciferase-like domain"/>
    <property type="match status" value="1"/>
</dbReference>
<feature type="binding site" evidence="6">
    <location>
        <position position="155"/>
    </location>
    <ligand>
        <name>FMN</name>
        <dbReference type="ChEBI" id="CHEBI:58210"/>
    </ligand>
</feature>
<comment type="similarity">
    <text evidence="5">Belongs to the NtaA/SnaA/DszA monooxygenase family.</text>
</comment>
<evidence type="ECO:0000256" key="5">
    <source>
        <dbReference type="ARBA" id="ARBA00033748"/>
    </source>
</evidence>
<dbReference type="EMBL" id="CP018866">
    <property type="protein sequence ID" value="AST93533.1"/>
    <property type="molecule type" value="Genomic_DNA"/>
</dbReference>
<dbReference type="RefSeq" id="WP_066420896.1">
    <property type="nucleotide sequence ID" value="NZ_CP018866.1"/>
</dbReference>
<dbReference type="KEGG" id="bcoh:BC6307_20810"/>